<accession>A0ABV6RZU2</accession>
<sequence length="210" mass="22099">MIVVTADQVGSRDNADLVGAMVQRLNNDLADFLVLPADRTAGDELQLLVSSGTGALTAVLLMSREGVWSIGCGIGRAKQPLGASIRESSGDAFVAARTAVDRAKKRPTRFALETEPASEPARDAEALVDLLLVLRGRRSTEGWELHDLLATGATQAQAAAELGITPQAASKRARAAELRAEQAATGALGRLLDTLDSQHHLGTERQEGTP</sequence>
<evidence type="ECO:0000313" key="1">
    <source>
        <dbReference type="EMBL" id="MFC0682089.1"/>
    </source>
</evidence>
<dbReference type="Proteomes" id="UP001589896">
    <property type="component" value="Unassembled WGS sequence"/>
</dbReference>
<protein>
    <recommendedName>
        <fullName evidence="3">DNA-binding protein</fullName>
    </recommendedName>
</protein>
<name>A0ABV6RZU2_9GAMM</name>
<organism evidence="1 2">
    <name type="scientific">Lysobacter korlensis</name>
    <dbReference type="NCBI Taxonomy" id="553636"/>
    <lineage>
        <taxon>Bacteria</taxon>
        <taxon>Pseudomonadati</taxon>
        <taxon>Pseudomonadota</taxon>
        <taxon>Gammaproteobacteria</taxon>
        <taxon>Lysobacterales</taxon>
        <taxon>Lysobacteraceae</taxon>
        <taxon>Lysobacter</taxon>
    </lineage>
</organism>
<keyword evidence="2" id="KW-1185">Reference proteome</keyword>
<evidence type="ECO:0008006" key="3">
    <source>
        <dbReference type="Google" id="ProtNLM"/>
    </source>
</evidence>
<gene>
    <name evidence="1" type="ORF">ACFFGH_30030</name>
</gene>
<proteinExistence type="predicted"/>
<comment type="caution">
    <text evidence="1">The sequence shown here is derived from an EMBL/GenBank/DDBJ whole genome shotgun (WGS) entry which is preliminary data.</text>
</comment>
<dbReference type="RefSeq" id="WP_386675782.1">
    <property type="nucleotide sequence ID" value="NZ_JBHLTG010000011.1"/>
</dbReference>
<dbReference type="EMBL" id="JBHLTG010000011">
    <property type="protein sequence ID" value="MFC0682089.1"/>
    <property type="molecule type" value="Genomic_DNA"/>
</dbReference>
<evidence type="ECO:0000313" key="2">
    <source>
        <dbReference type="Proteomes" id="UP001589896"/>
    </source>
</evidence>
<reference evidence="1 2" key="1">
    <citation type="submission" date="2024-09" db="EMBL/GenBank/DDBJ databases">
        <authorList>
            <person name="Sun Q."/>
            <person name="Mori K."/>
        </authorList>
    </citation>
    <scope>NUCLEOTIDE SEQUENCE [LARGE SCALE GENOMIC DNA]</scope>
    <source>
        <strain evidence="1 2">KCTC 23076</strain>
    </source>
</reference>